<dbReference type="PANTHER" id="PTHR38926">
    <property type="entry name" value="F-BOX DOMAIN CONTAINING PROTEIN, EXPRESSED"/>
    <property type="match status" value="1"/>
</dbReference>
<accession>A0A409Y8D8</accession>
<dbReference type="Proteomes" id="UP000284706">
    <property type="component" value="Unassembled WGS sequence"/>
</dbReference>
<dbReference type="InterPro" id="IPR032675">
    <property type="entry name" value="LRR_dom_sf"/>
</dbReference>
<name>A0A409Y8D8_9AGAR</name>
<dbReference type="Gene3D" id="3.80.10.10">
    <property type="entry name" value="Ribonuclease Inhibitor"/>
    <property type="match status" value="1"/>
</dbReference>
<reference evidence="1 2" key="1">
    <citation type="journal article" date="2018" name="Evol. Lett.">
        <title>Horizontal gene cluster transfer increased hallucinogenic mushroom diversity.</title>
        <authorList>
            <person name="Reynolds H.T."/>
            <person name="Vijayakumar V."/>
            <person name="Gluck-Thaler E."/>
            <person name="Korotkin H.B."/>
            <person name="Matheny P.B."/>
            <person name="Slot J.C."/>
        </authorList>
    </citation>
    <scope>NUCLEOTIDE SEQUENCE [LARGE SCALE GENOMIC DNA]</scope>
    <source>
        <strain evidence="1 2">SRW20</strain>
    </source>
</reference>
<keyword evidence="2" id="KW-1185">Reference proteome</keyword>
<dbReference type="SUPFAM" id="SSF52047">
    <property type="entry name" value="RNI-like"/>
    <property type="match status" value="1"/>
</dbReference>
<dbReference type="InParanoid" id="A0A409Y8D8"/>
<dbReference type="OrthoDB" id="2269034at2759"/>
<sequence length="596" mass="67748">MDEYIEDEESAWDSCCFIGSEFCGGAHFDTGRCTANHGTPCSTCRDVVDLEKDMLEAWNHLQRLAEKRRTILKEKANNIHDSIIQRLPVELIELVFEFYVESHNPFRDGRKSTFSKIECSAPFVISSVCKAWRKLALSTPRLWTRMNIYIYSYDSLQVQSELASQSLKRSKKHGIRLSIFDPGYKPGHARQDNTYSTSWLGGSGWGSDSLSEVPIKGIDSSPLMNVLKSQSSRWQMLDLAARTVTMEELFSDLVSLPALEYLHIYSRNDNWNSKIGLPKTPLLRELELSSQESPFDLFSESFGWARITRISLGLIDAPEVFEIFRHAPLLEEFVLTPTSSYDGPGRKPPITHSNLKLLQLNLHQSDHGQALWKRLTIPSLQTLALDIEGSSPPDWAPEFPFQHIITFLARSRCVIRTFKLKSSARFTLTDEQLIRILEHMPSLTSLTFHNLGIIGTGSTWTTDTLWKRFCRRPNGHSSQSHDKFPLSIRHLELAGVRAFSWKWFLNALDVLRTRNSTANNKGHGLASTLLHDHRLHVSLKLMPVPSAAYKIDKPSAIRFKACKEDGLMVLKLADYLEERDLLQEALILHGLADKDA</sequence>
<organism evidence="1 2">
    <name type="scientific">Gymnopilus dilepis</name>
    <dbReference type="NCBI Taxonomy" id="231916"/>
    <lineage>
        <taxon>Eukaryota</taxon>
        <taxon>Fungi</taxon>
        <taxon>Dikarya</taxon>
        <taxon>Basidiomycota</taxon>
        <taxon>Agaricomycotina</taxon>
        <taxon>Agaricomycetes</taxon>
        <taxon>Agaricomycetidae</taxon>
        <taxon>Agaricales</taxon>
        <taxon>Agaricineae</taxon>
        <taxon>Hymenogastraceae</taxon>
        <taxon>Gymnopilus</taxon>
    </lineage>
</organism>
<dbReference type="Gene3D" id="1.20.1280.50">
    <property type="match status" value="1"/>
</dbReference>
<proteinExistence type="predicted"/>
<dbReference type="AlphaFoldDB" id="A0A409Y8D8"/>
<comment type="caution">
    <text evidence="1">The sequence shown here is derived from an EMBL/GenBank/DDBJ whole genome shotgun (WGS) entry which is preliminary data.</text>
</comment>
<evidence type="ECO:0000313" key="1">
    <source>
        <dbReference type="EMBL" id="PPQ99238.1"/>
    </source>
</evidence>
<dbReference type="PANTHER" id="PTHR38926:SF5">
    <property type="entry name" value="F-BOX AND LEUCINE-RICH REPEAT PROTEIN 6"/>
    <property type="match status" value="1"/>
</dbReference>
<gene>
    <name evidence="1" type="ORF">CVT26_014095</name>
</gene>
<dbReference type="EMBL" id="NHYE01001075">
    <property type="protein sequence ID" value="PPQ99238.1"/>
    <property type="molecule type" value="Genomic_DNA"/>
</dbReference>
<protein>
    <submittedName>
        <fullName evidence="1">Uncharacterized protein</fullName>
    </submittedName>
</protein>
<evidence type="ECO:0000313" key="2">
    <source>
        <dbReference type="Proteomes" id="UP000284706"/>
    </source>
</evidence>